<gene>
    <name evidence="9" type="ORF">ADIS_2489</name>
</gene>
<evidence type="ECO:0000256" key="6">
    <source>
        <dbReference type="ARBA" id="ARBA00023136"/>
    </source>
</evidence>
<keyword evidence="5 7" id="KW-1133">Transmembrane helix</keyword>
<feature type="transmembrane region" description="Helical" evidence="7">
    <location>
        <begin position="141"/>
        <end position="163"/>
    </location>
</feature>
<feature type="transmembrane region" description="Helical" evidence="7">
    <location>
        <begin position="46"/>
        <end position="69"/>
    </location>
</feature>
<sequence>MDVSLTIVLIGITCLASYYAWNTPDFMESSMFTPYRVKHRGEYGRFLLSGFIHKDGMHLLFNMFTFYFFGEFVEQFLAYMYGVGVGAVVFVGFYLAAIVVSDIPTFWRHKDNPHYHALGASGGTAAMVFACIMLSPLAKICIFGIFCLPGFILGSLFLMYSVYKGKRGDDHINHDAHLYGAVFGILFILLMWPSQALFFWEEIKSFRLF</sequence>
<dbReference type="InterPro" id="IPR022764">
    <property type="entry name" value="Peptidase_S54_rhomboid_dom"/>
</dbReference>
<dbReference type="GO" id="GO:0016020">
    <property type="term" value="C:membrane"/>
    <property type="evidence" value="ECO:0007669"/>
    <property type="project" value="UniProtKB-SubCell"/>
</dbReference>
<dbReference type="InterPro" id="IPR035952">
    <property type="entry name" value="Rhomboid-like_sf"/>
</dbReference>
<protein>
    <submittedName>
        <fullName evidence="9">Rhomboid family protein</fullName>
    </submittedName>
</protein>
<feature type="domain" description="Peptidase S54 rhomboid" evidence="8">
    <location>
        <begin position="41"/>
        <end position="192"/>
    </location>
</feature>
<keyword evidence="10" id="KW-1185">Reference proteome</keyword>
<evidence type="ECO:0000313" key="9">
    <source>
        <dbReference type="EMBL" id="EON77040.1"/>
    </source>
</evidence>
<reference evidence="9 10" key="1">
    <citation type="submission" date="2013-02" db="EMBL/GenBank/DDBJ databases">
        <title>A novel strain isolated from Lonar lake, Maharashtra, India.</title>
        <authorList>
            <person name="Singh A."/>
        </authorList>
    </citation>
    <scope>NUCLEOTIDE SEQUENCE [LARGE SCALE GENOMIC DNA]</scope>
    <source>
        <strain evidence="9 10">AK24</strain>
    </source>
</reference>
<evidence type="ECO:0000256" key="3">
    <source>
        <dbReference type="ARBA" id="ARBA00022692"/>
    </source>
</evidence>
<keyword evidence="3 7" id="KW-0812">Transmembrane</keyword>
<dbReference type="Proteomes" id="UP000013909">
    <property type="component" value="Unassembled WGS sequence"/>
</dbReference>
<evidence type="ECO:0000256" key="2">
    <source>
        <dbReference type="ARBA" id="ARBA00009045"/>
    </source>
</evidence>
<comment type="caution">
    <text evidence="9">The sequence shown here is derived from an EMBL/GenBank/DDBJ whole genome shotgun (WGS) entry which is preliminary data.</text>
</comment>
<dbReference type="SUPFAM" id="SSF144091">
    <property type="entry name" value="Rhomboid-like"/>
    <property type="match status" value="1"/>
</dbReference>
<keyword evidence="6 7" id="KW-0472">Membrane</keyword>
<evidence type="ECO:0000256" key="5">
    <source>
        <dbReference type="ARBA" id="ARBA00022989"/>
    </source>
</evidence>
<dbReference type="AlphaFoldDB" id="R7ZSF7"/>
<evidence type="ECO:0000256" key="7">
    <source>
        <dbReference type="SAM" id="Phobius"/>
    </source>
</evidence>
<dbReference type="PANTHER" id="PTHR43731:SF14">
    <property type="entry name" value="PRESENILIN-ASSOCIATED RHOMBOID-LIKE PROTEIN, MITOCHONDRIAL"/>
    <property type="match status" value="1"/>
</dbReference>
<organism evidence="9 10">
    <name type="scientific">Lunatimonas lonarensis</name>
    <dbReference type="NCBI Taxonomy" id="1232681"/>
    <lineage>
        <taxon>Bacteria</taxon>
        <taxon>Pseudomonadati</taxon>
        <taxon>Bacteroidota</taxon>
        <taxon>Cytophagia</taxon>
        <taxon>Cytophagales</taxon>
        <taxon>Cyclobacteriaceae</taxon>
    </lineage>
</organism>
<dbReference type="OrthoDB" id="9807874at2"/>
<comment type="similarity">
    <text evidence="2">Belongs to the peptidase S54 family.</text>
</comment>
<feature type="transmembrane region" description="Helical" evidence="7">
    <location>
        <begin position="76"/>
        <end position="100"/>
    </location>
</feature>
<dbReference type="STRING" id="1232681.ADIS_2489"/>
<proteinExistence type="inferred from homology"/>
<feature type="transmembrane region" description="Helical" evidence="7">
    <location>
        <begin position="115"/>
        <end position="134"/>
    </location>
</feature>
<evidence type="ECO:0000313" key="10">
    <source>
        <dbReference type="Proteomes" id="UP000013909"/>
    </source>
</evidence>
<dbReference type="EMBL" id="AQHR01000068">
    <property type="protein sequence ID" value="EON77040.1"/>
    <property type="molecule type" value="Genomic_DNA"/>
</dbReference>
<feature type="transmembrane region" description="Helical" evidence="7">
    <location>
        <begin position="178"/>
        <end position="200"/>
    </location>
</feature>
<comment type="subcellular location">
    <subcellularLocation>
        <location evidence="1">Membrane</location>
        <topology evidence="1">Multi-pass membrane protein</topology>
    </subcellularLocation>
</comment>
<dbReference type="RefSeq" id="WP_010854625.1">
    <property type="nucleotide sequence ID" value="NZ_AQHR01000068.1"/>
</dbReference>
<dbReference type="GO" id="GO:0004252">
    <property type="term" value="F:serine-type endopeptidase activity"/>
    <property type="evidence" value="ECO:0007669"/>
    <property type="project" value="InterPro"/>
</dbReference>
<dbReference type="Gene3D" id="1.20.1540.10">
    <property type="entry name" value="Rhomboid-like"/>
    <property type="match status" value="1"/>
</dbReference>
<evidence type="ECO:0000259" key="8">
    <source>
        <dbReference type="Pfam" id="PF01694"/>
    </source>
</evidence>
<evidence type="ECO:0000256" key="4">
    <source>
        <dbReference type="ARBA" id="ARBA00022801"/>
    </source>
</evidence>
<keyword evidence="4" id="KW-0378">Hydrolase</keyword>
<evidence type="ECO:0000256" key="1">
    <source>
        <dbReference type="ARBA" id="ARBA00004141"/>
    </source>
</evidence>
<name>R7ZSF7_9BACT</name>
<dbReference type="PANTHER" id="PTHR43731">
    <property type="entry name" value="RHOMBOID PROTEASE"/>
    <property type="match status" value="1"/>
</dbReference>
<dbReference type="Pfam" id="PF01694">
    <property type="entry name" value="Rhomboid"/>
    <property type="match status" value="1"/>
</dbReference>
<dbReference type="InterPro" id="IPR050925">
    <property type="entry name" value="Rhomboid_protease_S54"/>
</dbReference>
<dbReference type="PATRIC" id="fig|1288963.3.peg.2481"/>
<accession>R7ZSF7</accession>